<dbReference type="EMBL" id="BBIO01000015">
    <property type="protein sequence ID" value="GAK46121.1"/>
    <property type="molecule type" value="Genomic_DNA"/>
</dbReference>
<dbReference type="GO" id="GO:0008855">
    <property type="term" value="F:exodeoxyribonuclease VII activity"/>
    <property type="evidence" value="ECO:0007669"/>
    <property type="project" value="UniProtKB-UniRule"/>
</dbReference>
<dbReference type="PIRSF" id="PIRSF006488">
    <property type="entry name" value="Exonuc_VII_S"/>
    <property type="match status" value="1"/>
</dbReference>
<organism evidence="7 8">
    <name type="scientific">Tepidicaulis marinus</name>
    <dbReference type="NCBI Taxonomy" id="1333998"/>
    <lineage>
        <taxon>Bacteria</taxon>
        <taxon>Pseudomonadati</taxon>
        <taxon>Pseudomonadota</taxon>
        <taxon>Alphaproteobacteria</taxon>
        <taxon>Hyphomicrobiales</taxon>
        <taxon>Parvibaculaceae</taxon>
        <taxon>Tepidicaulis</taxon>
    </lineage>
</organism>
<keyword evidence="8" id="KW-1185">Reference proteome</keyword>
<dbReference type="NCBIfam" id="TIGR01280">
    <property type="entry name" value="xseB"/>
    <property type="match status" value="1"/>
</dbReference>
<keyword evidence="4 6" id="KW-0378">Hydrolase</keyword>
<sequence length="85" mass="9067">MAEKKTAIPDDIAKMNFETALKELEGIVGKLESGNAPLEESIELYERGNLLKAHCESRLKAAQAKVEKITLGADGAAGTEPANID</sequence>
<reference evidence="7 8" key="1">
    <citation type="submission" date="2014-07" db="EMBL/GenBank/DDBJ databases">
        <title>Tepidicaulis marinum gen. nov., sp. nov., a novel marine bacterium denitrifying nitrate to nitrous oxide strictly under microaerobic conditions.</title>
        <authorList>
            <person name="Takeuchi M."/>
            <person name="Yamagishi T."/>
            <person name="Kamagata Y."/>
            <person name="Oshima K."/>
            <person name="Hattori M."/>
            <person name="Katayama T."/>
            <person name="Hanada S."/>
            <person name="Tamaki H."/>
            <person name="Marumo K."/>
            <person name="Maeda H."/>
            <person name="Nedachi M."/>
            <person name="Iwasaki W."/>
            <person name="Suwa Y."/>
            <person name="Sakata S."/>
        </authorList>
    </citation>
    <scope>NUCLEOTIDE SEQUENCE [LARGE SCALE GENOMIC DNA]</scope>
    <source>
        <strain evidence="7 8">MA2</strain>
    </source>
</reference>
<keyword evidence="3 6" id="KW-0540">Nuclease</keyword>
<comment type="function">
    <text evidence="6">Bidirectionally degrades single-stranded DNA into large acid-insoluble oligonucleotides, which are then degraded further into small acid-soluble oligonucleotides.</text>
</comment>
<comment type="catalytic activity">
    <reaction evidence="6">
        <text>Exonucleolytic cleavage in either 5'- to 3'- or 3'- to 5'-direction to yield nucleoside 5'-phosphates.</text>
        <dbReference type="EC" id="3.1.11.6"/>
    </reaction>
</comment>
<gene>
    <name evidence="6" type="primary">xseB</name>
    <name evidence="7" type="ORF">M2A_2620</name>
</gene>
<name>A0A081BDK3_9HYPH</name>
<dbReference type="STRING" id="1333998.M2A_2620"/>
<proteinExistence type="inferred from homology"/>
<dbReference type="GO" id="GO:0006308">
    <property type="term" value="P:DNA catabolic process"/>
    <property type="evidence" value="ECO:0007669"/>
    <property type="project" value="UniProtKB-UniRule"/>
</dbReference>
<dbReference type="EC" id="3.1.11.6" evidence="6"/>
<evidence type="ECO:0000256" key="3">
    <source>
        <dbReference type="ARBA" id="ARBA00022722"/>
    </source>
</evidence>
<dbReference type="GO" id="GO:0005829">
    <property type="term" value="C:cytosol"/>
    <property type="evidence" value="ECO:0007669"/>
    <property type="project" value="TreeGrafter"/>
</dbReference>
<comment type="subunit">
    <text evidence="6">Heterooligomer composed of large and small subunits.</text>
</comment>
<evidence type="ECO:0000313" key="7">
    <source>
        <dbReference type="EMBL" id="GAK46121.1"/>
    </source>
</evidence>
<dbReference type="RefSeq" id="WP_081875620.1">
    <property type="nucleotide sequence ID" value="NZ_BBIO01000015.1"/>
</dbReference>
<comment type="caution">
    <text evidence="7">The sequence shown here is derived from an EMBL/GenBank/DDBJ whole genome shotgun (WGS) entry which is preliminary data.</text>
</comment>
<dbReference type="AlphaFoldDB" id="A0A081BDK3"/>
<dbReference type="HAMAP" id="MF_00337">
    <property type="entry name" value="Exonuc_7_S"/>
    <property type="match status" value="1"/>
</dbReference>
<dbReference type="GO" id="GO:0009318">
    <property type="term" value="C:exodeoxyribonuclease VII complex"/>
    <property type="evidence" value="ECO:0007669"/>
    <property type="project" value="UniProtKB-UniRule"/>
</dbReference>
<evidence type="ECO:0000256" key="6">
    <source>
        <dbReference type="HAMAP-Rule" id="MF_00337"/>
    </source>
</evidence>
<dbReference type="PANTHER" id="PTHR34137">
    <property type="entry name" value="EXODEOXYRIBONUCLEASE 7 SMALL SUBUNIT"/>
    <property type="match status" value="1"/>
</dbReference>
<evidence type="ECO:0000256" key="4">
    <source>
        <dbReference type="ARBA" id="ARBA00022801"/>
    </source>
</evidence>
<dbReference type="Pfam" id="PF02609">
    <property type="entry name" value="Exonuc_VII_S"/>
    <property type="match status" value="1"/>
</dbReference>
<comment type="similarity">
    <text evidence="1 6">Belongs to the XseB family.</text>
</comment>
<evidence type="ECO:0000256" key="5">
    <source>
        <dbReference type="ARBA" id="ARBA00022839"/>
    </source>
</evidence>
<accession>A0A081BDK3</accession>
<keyword evidence="2 6" id="KW-0963">Cytoplasm</keyword>
<evidence type="ECO:0000256" key="1">
    <source>
        <dbReference type="ARBA" id="ARBA00009998"/>
    </source>
</evidence>
<dbReference type="InterPro" id="IPR037004">
    <property type="entry name" value="Exonuc_VII_ssu_sf"/>
</dbReference>
<dbReference type="SUPFAM" id="SSF116842">
    <property type="entry name" value="XseB-like"/>
    <property type="match status" value="1"/>
</dbReference>
<evidence type="ECO:0000256" key="2">
    <source>
        <dbReference type="ARBA" id="ARBA00022490"/>
    </source>
</evidence>
<dbReference type="PANTHER" id="PTHR34137:SF1">
    <property type="entry name" value="EXODEOXYRIBONUCLEASE 7 SMALL SUBUNIT"/>
    <property type="match status" value="1"/>
</dbReference>
<dbReference type="Gene3D" id="1.10.287.1040">
    <property type="entry name" value="Exonuclease VII, small subunit"/>
    <property type="match status" value="1"/>
</dbReference>
<dbReference type="Proteomes" id="UP000028702">
    <property type="component" value="Unassembled WGS sequence"/>
</dbReference>
<dbReference type="NCBIfam" id="NF002139">
    <property type="entry name" value="PRK00977.1-3"/>
    <property type="match status" value="1"/>
</dbReference>
<evidence type="ECO:0000313" key="8">
    <source>
        <dbReference type="Proteomes" id="UP000028702"/>
    </source>
</evidence>
<keyword evidence="5 6" id="KW-0269">Exonuclease</keyword>
<protein>
    <recommendedName>
        <fullName evidence="6">Exodeoxyribonuclease 7 small subunit</fullName>
        <ecNumber evidence="6">3.1.11.6</ecNumber>
    </recommendedName>
    <alternativeName>
        <fullName evidence="6">Exodeoxyribonuclease VII small subunit</fullName>
        <shortName evidence="6">Exonuclease VII small subunit</shortName>
    </alternativeName>
</protein>
<dbReference type="eggNOG" id="COG1722">
    <property type="taxonomic scope" value="Bacteria"/>
</dbReference>
<dbReference type="InterPro" id="IPR003761">
    <property type="entry name" value="Exonuc_VII_S"/>
</dbReference>
<comment type="subcellular location">
    <subcellularLocation>
        <location evidence="6">Cytoplasm</location>
    </subcellularLocation>
</comment>